<keyword evidence="2" id="KW-1185">Reference proteome</keyword>
<reference evidence="1 2" key="1">
    <citation type="submission" date="2024-02" db="EMBL/GenBank/DDBJ databases">
        <title>First report Erwinia aphidicola in onion in Chile.</title>
        <authorList>
            <person name="Valenzuela M."/>
            <person name="Pena M."/>
            <person name="Dutta B."/>
        </authorList>
    </citation>
    <scope>NUCLEOTIDE SEQUENCE [LARGE SCALE GENOMIC DNA]</scope>
    <source>
        <strain evidence="1 2">QCJ3A</strain>
    </source>
</reference>
<dbReference type="RefSeq" id="WP_336202797.1">
    <property type="nucleotide sequence ID" value="NZ_JBANEI010000003.1"/>
</dbReference>
<evidence type="ECO:0008006" key="3">
    <source>
        <dbReference type="Google" id="ProtNLM"/>
    </source>
</evidence>
<dbReference type="Proteomes" id="UP001306592">
    <property type="component" value="Unassembled WGS sequence"/>
</dbReference>
<comment type="caution">
    <text evidence="1">The sequence shown here is derived from an EMBL/GenBank/DDBJ whole genome shotgun (WGS) entry which is preliminary data.</text>
</comment>
<protein>
    <recommendedName>
        <fullName evidence="3">Phage polarity suppression protein (Psu)</fullName>
    </recommendedName>
</protein>
<name>A0ABU8DG37_ERWAP</name>
<evidence type="ECO:0000313" key="2">
    <source>
        <dbReference type="Proteomes" id="UP001306592"/>
    </source>
</evidence>
<evidence type="ECO:0000313" key="1">
    <source>
        <dbReference type="EMBL" id="MEI2681534.1"/>
    </source>
</evidence>
<organism evidence="1 2">
    <name type="scientific">Erwinia aphidicola</name>
    <dbReference type="NCBI Taxonomy" id="68334"/>
    <lineage>
        <taxon>Bacteria</taxon>
        <taxon>Pseudomonadati</taxon>
        <taxon>Pseudomonadota</taxon>
        <taxon>Gammaproteobacteria</taxon>
        <taxon>Enterobacterales</taxon>
        <taxon>Erwiniaceae</taxon>
        <taxon>Erwinia</taxon>
    </lineage>
</organism>
<gene>
    <name evidence="1" type="ORF">V8N49_07615</name>
</gene>
<dbReference type="EMBL" id="JBANEI010000003">
    <property type="protein sequence ID" value="MEI2681534.1"/>
    <property type="molecule type" value="Genomic_DNA"/>
</dbReference>
<dbReference type="Gene3D" id="1.20.58.1090">
    <property type="entry name" value="Phage polarity suppression protein monomer"/>
    <property type="match status" value="1"/>
</dbReference>
<proteinExistence type="predicted"/>
<accession>A0ABU8DG37</accession>
<sequence length="233" mass="25820">MSETLSSSVSRFSQAKAEHTAQMQKLNGIRSAIARCEKEREAAIANGQEAESSWRTRFRDLRGAITPELRAEHSQRIASRELAGEFAALTEELETEKQWEMIRAVGTGRRYVNAHHTAFTEYAESQWDAALRSLSPALLRAIRLKLMALTLSDGGRDTCPLHEEPTVVLARLTGDILTKKAASAPLDMEAEPVLSQIGLHRPALTGVDMNLYNSPASCHVLSQKLKEKKEKKA</sequence>